<dbReference type="GO" id="GO:1990281">
    <property type="term" value="C:efflux pump complex"/>
    <property type="evidence" value="ECO:0007669"/>
    <property type="project" value="TreeGrafter"/>
</dbReference>
<dbReference type="NCBIfam" id="TIGR01730">
    <property type="entry name" value="RND_mfp"/>
    <property type="match status" value="1"/>
</dbReference>
<dbReference type="PANTHER" id="PTHR30469:SF11">
    <property type="entry name" value="BLL4320 PROTEIN"/>
    <property type="match status" value="1"/>
</dbReference>
<gene>
    <name evidence="5" type="ORF">K1W69_14020</name>
</gene>
<dbReference type="GO" id="GO:0015562">
    <property type="term" value="F:efflux transmembrane transporter activity"/>
    <property type="evidence" value="ECO:0007669"/>
    <property type="project" value="TreeGrafter"/>
</dbReference>
<dbReference type="SUPFAM" id="SSF111369">
    <property type="entry name" value="HlyD-like secretion proteins"/>
    <property type="match status" value="1"/>
</dbReference>
<dbReference type="Gene3D" id="2.40.30.170">
    <property type="match status" value="1"/>
</dbReference>
<dbReference type="InterPro" id="IPR006143">
    <property type="entry name" value="RND_pump_MFP"/>
</dbReference>
<dbReference type="InterPro" id="IPR058792">
    <property type="entry name" value="Beta-barrel_RND_2"/>
</dbReference>
<name>A0AAE2ZPW5_9HYPH</name>
<dbReference type="AlphaFoldDB" id="A0AAE2ZPW5"/>
<dbReference type="EMBL" id="JAICBX010000002">
    <property type="protein sequence ID" value="MBW8638308.1"/>
    <property type="molecule type" value="Genomic_DNA"/>
</dbReference>
<dbReference type="Pfam" id="PF25973">
    <property type="entry name" value="BSH_CzcB"/>
    <property type="match status" value="1"/>
</dbReference>
<feature type="chain" id="PRO_5042095435" evidence="2">
    <location>
        <begin position="23"/>
        <end position="387"/>
    </location>
</feature>
<evidence type="ECO:0000313" key="6">
    <source>
        <dbReference type="Proteomes" id="UP001196509"/>
    </source>
</evidence>
<feature type="domain" description="CzcB-like barrel-sandwich hybrid" evidence="4">
    <location>
        <begin position="96"/>
        <end position="223"/>
    </location>
</feature>
<dbReference type="Gene3D" id="1.10.287.470">
    <property type="entry name" value="Helix hairpin bin"/>
    <property type="match status" value="1"/>
</dbReference>
<comment type="similarity">
    <text evidence="1">Belongs to the membrane fusion protein (MFP) (TC 8.A.1) family.</text>
</comment>
<keyword evidence="2" id="KW-0732">Signal</keyword>
<dbReference type="Gene3D" id="2.40.50.100">
    <property type="match status" value="1"/>
</dbReference>
<sequence>MSWFKQSLLLICLLLVALVAWARLDASAAGKLTNFGVPQSIVALISGGGDGQVAKADSGARRRGAGQPSPVITSTVGNAAINDRISAIGDGEAVRSVKVVPRSEGILEAVLVLPGDKVEAGDLLAELDSDTESIARDQAKLAFEVADEKVKRYEQLVTARAASQVQLIDARIERDNAELDLREAELALRRRSVIAPIDGIVGFIEAETGDYVTQQTEIVTIDDRSSILLDFWVPERFSLQIRQNQPVEVTAIALPGVRIEGKVSTVGSRVDRASRTIQVRAILENEDDRMRPGMSFRVVLKFPGETFPAVDPLAVQWSSSGPYVWKVKDGKSDRVPVSILQRNADYVLVSGDVAEGDEVVTEGLQSLRPGSDLEITRNTGSPVFRGS</sequence>
<organism evidence="5 6">
    <name type="scientific">Flavimaribacter sediminis</name>
    <dbReference type="NCBI Taxonomy" id="2865987"/>
    <lineage>
        <taxon>Bacteria</taxon>
        <taxon>Pseudomonadati</taxon>
        <taxon>Pseudomonadota</taxon>
        <taxon>Alphaproteobacteria</taxon>
        <taxon>Hyphomicrobiales</taxon>
        <taxon>Rhizobiaceae</taxon>
        <taxon>Flavimaribacter</taxon>
    </lineage>
</organism>
<comment type="caution">
    <text evidence="5">The sequence shown here is derived from an EMBL/GenBank/DDBJ whole genome shotgun (WGS) entry which is preliminary data.</text>
</comment>
<dbReference type="FunFam" id="2.40.30.170:FF:000010">
    <property type="entry name" value="Efflux RND transporter periplasmic adaptor subunit"/>
    <property type="match status" value="1"/>
</dbReference>
<evidence type="ECO:0000313" key="5">
    <source>
        <dbReference type="EMBL" id="MBW8638308.1"/>
    </source>
</evidence>
<dbReference type="RefSeq" id="WP_220228944.1">
    <property type="nucleotide sequence ID" value="NZ_JAICBX010000002.1"/>
</dbReference>
<proteinExistence type="inferred from homology"/>
<keyword evidence="6" id="KW-1185">Reference proteome</keyword>
<dbReference type="InterPro" id="IPR058647">
    <property type="entry name" value="BSH_CzcB-like"/>
</dbReference>
<dbReference type="PANTHER" id="PTHR30469">
    <property type="entry name" value="MULTIDRUG RESISTANCE PROTEIN MDTA"/>
    <property type="match status" value="1"/>
</dbReference>
<evidence type="ECO:0000256" key="2">
    <source>
        <dbReference type="SAM" id="SignalP"/>
    </source>
</evidence>
<feature type="domain" description="CusB-like beta-barrel" evidence="3">
    <location>
        <begin position="230"/>
        <end position="301"/>
    </location>
</feature>
<feature type="signal peptide" evidence="2">
    <location>
        <begin position="1"/>
        <end position="22"/>
    </location>
</feature>
<evidence type="ECO:0000259" key="4">
    <source>
        <dbReference type="Pfam" id="PF25973"/>
    </source>
</evidence>
<dbReference type="Pfam" id="PF25954">
    <property type="entry name" value="Beta-barrel_RND_2"/>
    <property type="match status" value="1"/>
</dbReference>
<dbReference type="Proteomes" id="UP001196509">
    <property type="component" value="Unassembled WGS sequence"/>
</dbReference>
<dbReference type="Gene3D" id="2.40.420.20">
    <property type="match status" value="1"/>
</dbReference>
<accession>A0AAE2ZPW5</accession>
<evidence type="ECO:0000259" key="3">
    <source>
        <dbReference type="Pfam" id="PF25954"/>
    </source>
</evidence>
<protein>
    <submittedName>
        <fullName evidence="5">Efflux RND transporter periplasmic adaptor subunit</fullName>
    </submittedName>
</protein>
<reference evidence="5" key="1">
    <citation type="submission" date="2021-08" db="EMBL/GenBank/DDBJ databases">
        <title>Hoeflea bacterium WL0058 sp. nov., isolated from the sediment.</title>
        <authorList>
            <person name="Wang L."/>
            <person name="Zhang D."/>
        </authorList>
    </citation>
    <scope>NUCLEOTIDE SEQUENCE</scope>
    <source>
        <strain evidence="5">WL0058</strain>
    </source>
</reference>
<evidence type="ECO:0000256" key="1">
    <source>
        <dbReference type="ARBA" id="ARBA00009477"/>
    </source>
</evidence>